<proteinExistence type="predicted"/>
<accession>A0A383EVK9</accession>
<reference evidence="1" key="1">
    <citation type="submission" date="2018-05" db="EMBL/GenBank/DDBJ databases">
        <authorList>
            <person name="Lanie J.A."/>
            <person name="Ng W.-L."/>
            <person name="Kazmierczak K.M."/>
            <person name="Andrzejewski T.M."/>
            <person name="Davidsen T.M."/>
            <person name="Wayne K.J."/>
            <person name="Tettelin H."/>
            <person name="Glass J.I."/>
            <person name="Rusch D."/>
            <person name="Podicherti R."/>
            <person name="Tsui H.-C.T."/>
            <person name="Winkler M.E."/>
        </authorList>
    </citation>
    <scope>NUCLEOTIDE SEQUENCE</scope>
</reference>
<evidence type="ECO:0000313" key="1">
    <source>
        <dbReference type="EMBL" id="SVE60917.1"/>
    </source>
</evidence>
<name>A0A383EVK9_9ZZZZ</name>
<gene>
    <name evidence="1" type="ORF">METZ01_LOCUS513771</name>
</gene>
<dbReference type="EMBL" id="UINC01229270">
    <property type="protein sequence ID" value="SVE60917.1"/>
    <property type="molecule type" value="Genomic_DNA"/>
</dbReference>
<dbReference type="AlphaFoldDB" id="A0A383EVK9"/>
<organism evidence="1">
    <name type="scientific">marine metagenome</name>
    <dbReference type="NCBI Taxonomy" id="408172"/>
    <lineage>
        <taxon>unclassified sequences</taxon>
        <taxon>metagenomes</taxon>
        <taxon>ecological metagenomes</taxon>
    </lineage>
</organism>
<protein>
    <submittedName>
        <fullName evidence="1">Uncharacterized protein</fullName>
    </submittedName>
</protein>
<sequence length="71" mass="7796">MSWMYYSLDILALVFSSLATPQKCHRARIPNTMKVCAVSLANDPMTIIDHALRLSASIVLTACATKEPTDV</sequence>